<name>A0A835XHD3_9CHLO</name>
<gene>
    <name evidence="3" type="ORF">HYH03_017064</name>
</gene>
<evidence type="ECO:0000256" key="2">
    <source>
        <dbReference type="SAM" id="MobiDB-lite"/>
    </source>
</evidence>
<sequence length="522" mass="52713">MASNSAPDARTLGRAITSSLRISTAGAAPDPPHKPAALAPIDPSRTPLASPRGSTASCTMLAAPQPPGTPSPFSAGAQPPSRQSTSGMLAMPAGTGSPRQSQSQGGALLSRASSFRHSSSGMAPTAAGGTGAGAGAMGGAGSSARGRLSYTGGGGGLLGACADPAPPGRASASELPRLAFGPPDSPLDSSSRPGALRRSMTGIARHNVPLDAKDSPSHSPVRGQGHGQGLESSFALKKERMTLQQDKAALLLMKRRLEALLTKALEGPLADLEDDDGAAFAWEGSGASLLAGTPVGAAGKGSVGLLKSQLRKALDNSATLERQLGSGGAGMALAAADAEAQIQELHAQIAEMKLDHEVALSRMEGDMSYRRTQAAAAAAGLQRQAAEATAEAGRLQSALAASERAVRELTAQSSGLRTQLHELSAALAAKTQQVADTRELMGMDKATMDTVIEMLKTQLRDANAEREAQAQRIQELESAVVHRDGLLAEAEDRINRAAVAAAAASAAGCSPLAVAAAVRAAA</sequence>
<feature type="region of interest" description="Disordered" evidence="2">
    <location>
        <begin position="208"/>
        <end position="230"/>
    </location>
</feature>
<dbReference type="AlphaFoldDB" id="A0A835XHD3"/>
<feature type="compositionally biased region" description="Gly residues" evidence="2">
    <location>
        <begin position="128"/>
        <end position="141"/>
    </location>
</feature>
<feature type="region of interest" description="Disordered" evidence="2">
    <location>
        <begin position="1"/>
        <end position="143"/>
    </location>
</feature>
<feature type="region of interest" description="Disordered" evidence="2">
    <location>
        <begin position="165"/>
        <end position="195"/>
    </location>
</feature>
<proteinExistence type="predicted"/>
<feature type="coiled-coil region" evidence="1">
    <location>
        <begin position="452"/>
        <end position="507"/>
    </location>
</feature>
<comment type="caution">
    <text evidence="3">The sequence shown here is derived from an EMBL/GenBank/DDBJ whole genome shotgun (WGS) entry which is preliminary data.</text>
</comment>
<evidence type="ECO:0000313" key="4">
    <source>
        <dbReference type="Proteomes" id="UP000612055"/>
    </source>
</evidence>
<keyword evidence="1" id="KW-0175">Coiled coil</keyword>
<dbReference type="EMBL" id="JAEHOE010000157">
    <property type="protein sequence ID" value="KAG2484113.1"/>
    <property type="molecule type" value="Genomic_DNA"/>
</dbReference>
<protein>
    <submittedName>
        <fullName evidence="3">Uncharacterized protein</fullName>
    </submittedName>
</protein>
<dbReference type="Proteomes" id="UP000612055">
    <property type="component" value="Unassembled WGS sequence"/>
</dbReference>
<feature type="coiled-coil region" evidence="1">
    <location>
        <begin position="335"/>
        <end position="412"/>
    </location>
</feature>
<feature type="compositionally biased region" description="Low complexity" evidence="2">
    <location>
        <begin position="107"/>
        <end position="127"/>
    </location>
</feature>
<evidence type="ECO:0000256" key="1">
    <source>
        <dbReference type="SAM" id="Coils"/>
    </source>
</evidence>
<evidence type="ECO:0000313" key="3">
    <source>
        <dbReference type="EMBL" id="KAG2484113.1"/>
    </source>
</evidence>
<accession>A0A835XHD3</accession>
<reference evidence="3" key="1">
    <citation type="journal article" date="2020" name="bioRxiv">
        <title>Comparative genomics of Chlamydomonas.</title>
        <authorList>
            <person name="Craig R.J."/>
            <person name="Hasan A.R."/>
            <person name="Ness R.W."/>
            <person name="Keightley P.D."/>
        </authorList>
    </citation>
    <scope>NUCLEOTIDE SEQUENCE</scope>
    <source>
        <strain evidence="3">CCAP 11/70</strain>
    </source>
</reference>
<keyword evidence="4" id="KW-1185">Reference proteome</keyword>
<organism evidence="3 4">
    <name type="scientific">Edaphochlamys debaryana</name>
    <dbReference type="NCBI Taxonomy" id="47281"/>
    <lineage>
        <taxon>Eukaryota</taxon>
        <taxon>Viridiplantae</taxon>
        <taxon>Chlorophyta</taxon>
        <taxon>core chlorophytes</taxon>
        <taxon>Chlorophyceae</taxon>
        <taxon>CS clade</taxon>
        <taxon>Chlamydomonadales</taxon>
        <taxon>Chlamydomonadales incertae sedis</taxon>
        <taxon>Edaphochlamys</taxon>
    </lineage>
</organism>